<organism evidence="1 2">
    <name type="scientific">Persea americana</name>
    <name type="common">Avocado</name>
    <dbReference type="NCBI Taxonomy" id="3435"/>
    <lineage>
        <taxon>Eukaryota</taxon>
        <taxon>Viridiplantae</taxon>
        <taxon>Streptophyta</taxon>
        <taxon>Embryophyta</taxon>
        <taxon>Tracheophyta</taxon>
        <taxon>Spermatophyta</taxon>
        <taxon>Magnoliopsida</taxon>
        <taxon>Magnoliidae</taxon>
        <taxon>Laurales</taxon>
        <taxon>Lauraceae</taxon>
        <taxon>Persea</taxon>
    </lineage>
</organism>
<name>A0ACC2LJQ0_PERAE</name>
<protein>
    <submittedName>
        <fullName evidence="1">Uncharacterized protein</fullName>
    </submittedName>
</protein>
<dbReference type="Proteomes" id="UP001234297">
    <property type="component" value="Chromosome 8"/>
</dbReference>
<accession>A0ACC2LJQ0</accession>
<gene>
    <name evidence="1" type="ORF">MRB53_026777</name>
</gene>
<evidence type="ECO:0000313" key="2">
    <source>
        <dbReference type="Proteomes" id="UP001234297"/>
    </source>
</evidence>
<keyword evidence="2" id="KW-1185">Reference proteome</keyword>
<reference evidence="1 2" key="1">
    <citation type="journal article" date="2022" name="Hortic Res">
        <title>A haplotype resolved chromosomal level avocado genome allows analysis of novel avocado genes.</title>
        <authorList>
            <person name="Nath O."/>
            <person name="Fletcher S.J."/>
            <person name="Hayward A."/>
            <person name="Shaw L.M."/>
            <person name="Masouleh A.K."/>
            <person name="Furtado A."/>
            <person name="Henry R.J."/>
            <person name="Mitter N."/>
        </authorList>
    </citation>
    <scope>NUCLEOTIDE SEQUENCE [LARGE SCALE GENOMIC DNA]</scope>
    <source>
        <strain evidence="2">cv. Hass</strain>
    </source>
</reference>
<sequence>MDSCPWEYGSVCGRGASIDSSENAQNIGFQSTAGRGGLLSSSLVLDSERRELVKAPARLLQKGIAEAKAKEALKNHSEAERRRRERINTHLSTLRSLLPTTGKMDKASLLAEVISQVKELKRHAAEISKGSNVPSDVDEVRVEPDNDGTNKGSFSIKASLSCEDRPELLSDLKETLHALRMKTVRAEISSLGGRVKNVFVMTCEGHVNDVERRSFASSVHQALKAVLDRVSSTEFSPRTALPNKRQRISLFDSSSSSS</sequence>
<comment type="caution">
    <text evidence="1">The sequence shown here is derived from an EMBL/GenBank/DDBJ whole genome shotgun (WGS) entry which is preliminary data.</text>
</comment>
<dbReference type="EMBL" id="CM056816">
    <property type="protein sequence ID" value="KAJ8633441.1"/>
    <property type="molecule type" value="Genomic_DNA"/>
</dbReference>
<proteinExistence type="predicted"/>
<evidence type="ECO:0000313" key="1">
    <source>
        <dbReference type="EMBL" id="KAJ8633441.1"/>
    </source>
</evidence>